<dbReference type="PANTHER" id="PTHR32114:SF2">
    <property type="entry name" value="ABC TRANSPORTER ABCH.3"/>
    <property type="match status" value="1"/>
</dbReference>
<dbReference type="HOGENOM" id="CLU_004785_0_2_0"/>
<dbReference type="Pfam" id="PF13558">
    <property type="entry name" value="SbcC_Walker_B"/>
    <property type="match status" value="1"/>
</dbReference>
<name>B8G678_CHLAD</name>
<feature type="coiled-coil region" evidence="4">
    <location>
        <begin position="555"/>
        <end position="616"/>
    </location>
</feature>
<dbReference type="InterPro" id="IPR038729">
    <property type="entry name" value="Rad50/SbcC_AAA"/>
</dbReference>
<reference evidence="6" key="1">
    <citation type="submission" date="2008-12" db="EMBL/GenBank/DDBJ databases">
        <title>Complete sequence of Chloroflexus aggregans DSM 9485.</title>
        <authorList>
            <consortium name="US DOE Joint Genome Institute"/>
            <person name="Lucas S."/>
            <person name="Copeland A."/>
            <person name="Lapidus A."/>
            <person name="Glavina del Rio T."/>
            <person name="Dalin E."/>
            <person name="Tice H."/>
            <person name="Pitluck S."/>
            <person name="Foster B."/>
            <person name="Larimer F."/>
            <person name="Land M."/>
            <person name="Hauser L."/>
            <person name="Kyrpides N."/>
            <person name="Mikhailova N."/>
            <person name="Bryant D."/>
            <person name="Richardson P."/>
        </authorList>
    </citation>
    <scope>NUCLEOTIDE SEQUENCE</scope>
    <source>
        <strain evidence="6">DSM 9485</strain>
    </source>
</reference>
<dbReference type="RefSeq" id="WP_015941667.1">
    <property type="nucleotide sequence ID" value="NC_011831.1"/>
</dbReference>
<evidence type="ECO:0000313" key="7">
    <source>
        <dbReference type="Proteomes" id="UP000002508"/>
    </source>
</evidence>
<evidence type="ECO:0000256" key="1">
    <source>
        <dbReference type="ARBA" id="ARBA00006930"/>
    </source>
</evidence>
<dbReference type="GO" id="GO:0006302">
    <property type="term" value="P:double-strand break repair"/>
    <property type="evidence" value="ECO:0007669"/>
    <property type="project" value="InterPro"/>
</dbReference>
<dbReference type="Proteomes" id="UP000002508">
    <property type="component" value="Chromosome"/>
</dbReference>
<dbReference type="OrthoDB" id="9795626at2"/>
<organism evidence="6 7">
    <name type="scientific">Chloroflexus aggregans (strain MD-66 / DSM 9485)</name>
    <dbReference type="NCBI Taxonomy" id="326427"/>
    <lineage>
        <taxon>Bacteria</taxon>
        <taxon>Bacillati</taxon>
        <taxon>Chloroflexota</taxon>
        <taxon>Chloroflexia</taxon>
        <taxon>Chloroflexales</taxon>
        <taxon>Chloroflexineae</taxon>
        <taxon>Chloroflexaceae</taxon>
        <taxon>Chloroflexus</taxon>
    </lineage>
</organism>
<comment type="similarity">
    <text evidence="1">Belongs to the SMC family. SbcC subfamily.</text>
</comment>
<feature type="coiled-coil region" evidence="4">
    <location>
        <begin position="769"/>
        <end position="858"/>
    </location>
</feature>
<dbReference type="Gene3D" id="3.40.50.300">
    <property type="entry name" value="P-loop containing nucleotide triphosphate hydrolases"/>
    <property type="match status" value="2"/>
</dbReference>
<evidence type="ECO:0000256" key="3">
    <source>
        <dbReference type="ARBA" id="ARBA00013368"/>
    </source>
</evidence>
<dbReference type="SUPFAM" id="SSF52540">
    <property type="entry name" value="P-loop containing nucleoside triphosphate hydrolases"/>
    <property type="match status" value="2"/>
</dbReference>
<evidence type="ECO:0000259" key="5">
    <source>
        <dbReference type="Pfam" id="PF13476"/>
    </source>
</evidence>
<feature type="coiled-coil region" evidence="4">
    <location>
        <begin position="643"/>
        <end position="704"/>
    </location>
</feature>
<accession>B8G678</accession>
<dbReference type="eggNOG" id="COG0419">
    <property type="taxonomic scope" value="Bacteria"/>
</dbReference>
<keyword evidence="7" id="KW-1185">Reference proteome</keyword>
<dbReference type="GO" id="GO:0016887">
    <property type="term" value="F:ATP hydrolysis activity"/>
    <property type="evidence" value="ECO:0007669"/>
    <property type="project" value="InterPro"/>
</dbReference>
<protein>
    <recommendedName>
        <fullName evidence="3">Nuclease SbcCD subunit C</fullName>
    </recommendedName>
</protein>
<keyword evidence="4" id="KW-0175">Coiled coil</keyword>
<comment type="subunit">
    <text evidence="2">Heterodimer of SbcC and SbcD.</text>
</comment>
<dbReference type="KEGG" id="cag:Cagg_2951"/>
<dbReference type="InterPro" id="IPR027417">
    <property type="entry name" value="P-loop_NTPase"/>
</dbReference>
<dbReference type="Gene3D" id="1.10.287.510">
    <property type="entry name" value="Helix hairpin bin"/>
    <property type="match status" value="1"/>
</dbReference>
<dbReference type="PANTHER" id="PTHR32114">
    <property type="entry name" value="ABC TRANSPORTER ABCH.3"/>
    <property type="match status" value="1"/>
</dbReference>
<feature type="domain" description="Rad50/SbcC-type AAA" evidence="5">
    <location>
        <begin position="5"/>
        <end position="232"/>
    </location>
</feature>
<proteinExistence type="inferred from homology"/>
<dbReference type="EMBL" id="CP001337">
    <property type="protein sequence ID" value="ACL25811.1"/>
    <property type="molecule type" value="Genomic_DNA"/>
</dbReference>
<dbReference type="Pfam" id="PF13476">
    <property type="entry name" value="AAA_23"/>
    <property type="match status" value="1"/>
</dbReference>
<evidence type="ECO:0000256" key="2">
    <source>
        <dbReference type="ARBA" id="ARBA00011322"/>
    </source>
</evidence>
<evidence type="ECO:0000313" key="6">
    <source>
        <dbReference type="EMBL" id="ACL25811.1"/>
    </source>
</evidence>
<gene>
    <name evidence="6" type="ordered locus">Cagg_2951</name>
</gene>
<sequence>MIPIQLSLRNFMCYRTDDGKPLRLELDGLHVLCLSGENGAGKSTLLDAITWALWGKARSADDDLITQGETEMMVELVFALDGRTYRVIRQHQRGRSTGKGTSAGKTWLDLQILDGTQWRPIGENTVRETQAKIDALLRMSYRTFINASFLLQGQADKFTSAPAAERKQVLAEILGLDEYAELEQRARERVRILDAETIRVRGQLESLQPTAAKVPFWQEAVVNAEQQRRRLQAAYAELEAEYTVAVNRLRELEALAQRHRELLDRITSLHTDIQRYNRELNELAQRISHDESIIARRSVIQAGLTELTTARAELERLRQVRDQYNTLMMRRTELKQELKTAFYELRERLSRAEQERERLHTAVTRFAELQQQVATLQHRLYELAPAHARMAHLQDQRIAIEQQLSHLKELTYRQTVLKDQLDQRRVALKNEQDRLQQDRQRLDRQLADVARWRVALQEAQMALAALRALEEQQLLHRRREQEIVETLGKARAIAMQAQQAMDKLRANQALLATGSGECPVCRHRLDPAETEHVMAHYAHELAALRHEEARALATAQTAEQALATVRATIADNEQELDKLRRQAAAIETLERQLAQATAWEQERNDIVRRLTALEAKLATDEIDPPLQAELTAVTAQLTQFDHITGLQNDLAMINDELTACERQLREQSRLEGELDSCQRELERLQDASAKLPDVEAVVAELQRQIETNDFAHEIRSAGRQVEAEIAALNYQPELLEMAEAKVRSLAHWEQAERELILAEQRYAGELKLRSQTQTLLAHAERERQTLQAEVDTLANELTKLPLVQTTVTQIKQRLDETARALQIAERDLTEKQTYLRQAEAAAAQLETLQAQERQLCERSALFAELAEAFGKKGVQAMLIETAIPQIEDEANSLLARLTDGQMHLRFEMQRDTKKGDTVETLDVRVADALGTRDYKTFSGGEAMRVNFAIRIALSRLLAHRAGARLETLVIDEGFGTLDADGRERMVEAITAIQQDFARIIVITHIDDLKDRFPATLEIRKTPAGSRWELRG</sequence>
<dbReference type="AlphaFoldDB" id="B8G678"/>
<dbReference type="STRING" id="326427.Cagg_2951"/>
<feature type="coiled-coil region" evidence="4">
    <location>
        <begin position="221"/>
        <end position="448"/>
    </location>
</feature>
<evidence type="ECO:0000256" key="4">
    <source>
        <dbReference type="SAM" id="Coils"/>
    </source>
</evidence>
<dbReference type="SUPFAM" id="SSF75712">
    <property type="entry name" value="Rad50 coiled-coil Zn hook"/>
    <property type="match status" value="1"/>
</dbReference>